<evidence type="ECO:0000313" key="2">
    <source>
        <dbReference type="EMBL" id="MBI4923556.1"/>
    </source>
</evidence>
<name>A0A933NZY4_9HYPH</name>
<feature type="chain" id="PRO_5037496116" evidence="1">
    <location>
        <begin position="22"/>
        <end position="145"/>
    </location>
</feature>
<proteinExistence type="predicted"/>
<protein>
    <submittedName>
        <fullName evidence="2">Uncharacterized protein</fullName>
    </submittedName>
</protein>
<organism evidence="2 3">
    <name type="scientific">Devosia nanyangense</name>
    <dbReference type="NCBI Taxonomy" id="1228055"/>
    <lineage>
        <taxon>Bacteria</taxon>
        <taxon>Pseudomonadati</taxon>
        <taxon>Pseudomonadota</taxon>
        <taxon>Alphaproteobacteria</taxon>
        <taxon>Hyphomicrobiales</taxon>
        <taxon>Devosiaceae</taxon>
        <taxon>Devosia</taxon>
    </lineage>
</organism>
<dbReference type="AlphaFoldDB" id="A0A933NZY4"/>
<sequence>MTRLAALFALPALFLAAPASALSLTAAQLGDIYCYARLSGDMAPVLAILTPELSALVAEHLPPGADAATAIPWQSSADYANTCMPVGSSGTSDAPEIVIAFGYRDPDKPGYADRLVLRFVDQRIRIDDIAYGASGTLRQKLTASP</sequence>
<dbReference type="Proteomes" id="UP000782610">
    <property type="component" value="Unassembled WGS sequence"/>
</dbReference>
<feature type="signal peptide" evidence="1">
    <location>
        <begin position="1"/>
        <end position="21"/>
    </location>
</feature>
<evidence type="ECO:0000256" key="1">
    <source>
        <dbReference type="SAM" id="SignalP"/>
    </source>
</evidence>
<reference evidence="2" key="1">
    <citation type="submission" date="2020-07" db="EMBL/GenBank/DDBJ databases">
        <title>Huge and variable diversity of episymbiotic CPR bacteria and DPANN archaea in groundwater ecosystems.</title>
        <authorList>
            <person name="He C.Y."/>
            <person name="Keren R."/>
            <person name="Whittaker M."/>
            <person name="Farag I.F."/>
            <person name="Doudna J."/>
            <person name="Cate J.H.D."/>
            <person name="Banfield J.F."/>
        </authorList>
    </citation>
    <scope>NUCLEOTIDE SEQUENCE</scope>
    <source>
        <strain evidence="2">NC_groundwater_1586_Pr3_B-0.1um_66_15</strain>
    </source>
</reference>
<keyword evidence="1" id="KW-0732">Signal</keyword>
<comment type="caution">
    <text evidence="2">The sequence shown here is derived from an EMBL/GenBank/DDBJ whole genome shotgun (WGS) entry which is preliminary data.</text>
</comment>
<evidence type="ECO:0000313" key="3">
    <source>
        <dbReference type="Proteomes" id="UP000782610"/>
    </source>
</evidence>
<gene>
    <name evidence="2" type="ORF">HY834_17590</name>
</gene>
<accession>A0A933NZY4</accession>
<dbReference type="EMBL" id="JACRAF010000057">
    <property type="protein sequence ID" value="MBI4923556.1"/>
    <property type="molecule type" value="Genomic_DNA"/>
</dbReference>